<dbReference type="SUPFAM" id="SSF51735">
    <property type="entry name" value="NAD(P)-binding Rossmann-fold domains"/>
    <property type="match status" value="1"/>
</dbReference>
<sequence>MERLNGKVAFITGGNSGIGLATARLFIAEGAKVVITGRNESKLAAAVEELGVNSFAVRMDTSDPASMDAAVAAAIDKFGKLDVIFANAGIAGSTPLGKTTMEAFDEIMKTNVTGAFFTVQAALPQLKSGASVILNGSVLASLGLSGNAAYAASKGAVRSMVRALASELSPRGIRVNMVVPGATVTPIWGETTGDALTKLEASLAPSIPLNRMGNPDEIANAVLFLASDESSFVHGTEIVVDGGATSSPMGAPIYRQEVAG</sequence>
<dbReference type="PANTHER" id="PTHR43669:SF3">
    <property type="entry name" value="ALCOHOL DEHYDROGENASE, PUTATIVE (AFU_ORTHOLOGUE AFUA_3G03445)-RELATED"/>
    <property type="match status" value="1"/>
</dbReference>
<dbReference type="FunFam" id="3.40.50.720:FF:000084">
    <property type="entry name" value="Short-chain dehydrogenase reductase"/>
    <property type="match status" value="1"/>
</dbReference>
<dbReference type="OrthoDB" id="9803333at2"/>
<dbReference type="PANTHER" id="PTHR43669">
    <property type="entry name" value="5-KETO-D-GLUCONATE 5-REDUCTASE"/>
    <property type="match status" value="1"/>
</dbReference>
<evidence type="ECO:0000259" key="3">
    <source>
        <dbReference type="SMART" id="SM00822"/>
    </source>
</evidence>
<dbReference type="PROSITE" id="PS00061">
    <property type="entry name" value="ADH_SHORT"/>
    <property type="match status" value="1"/>
</dbReference>
<dbReference type="CDD" id="cd05233">
    <property type="entry name" value="SDR_c"/>
    <property type="match status" value="1"/>
</dbReference>
<evidence type="ECO:0000256" key="2">
    <source>
        <dbReference type="ARBA" id="ARBA00023002"/>
    </source>
</evidence>
<dbReference type="GO" id="GO:0008206">
    <property type="term" value="P:bile acid metabolic process"/>
    <property type="evidence" value="ECO:0007669"/>
    <property type="project" value="UniProtKB-ARBA"/>
</dbReference>
<dbReference type="PRINTS" id="PR00080">
    <property type="entry name" value="SDRFAMILY"/>
</dbReference>
<evidence type="ECO:0000313" key="5">
    <source>
        <dbReference type="Proteomes" id="UP000256869"/>
    </source>
</evidence>
<keyword evidence="5" id="KW-1185">Reference proteome</keyword>
<reference evidence="4 5" key="1">
    <citation type="submission" date="2018-07" db="EMBL/GenBank/DDBJ databases">
        <title>Genomic Encyclopedia of Type Strains, Phase III (KMG-III): the genomes of soil and plant-associated and newly described type strains.</title>
        <authorList>
            <person name="Whitman W."/>
        </authorList>
    </citation>
    <scope>NUCLEOTIDE SEQUENCE [LARGE SCALE GENOMIC DNA]</scope>
    <source>
        <strain evidence="4 5">CECT 8236</strain>
    </source>
</reference>
<dbReference type="SMART" id="SM00822">
    <property type="entry name" value="PKS_KR"/>
    <property type="match status" value="1"/>
</dbReference>
<dbReference type="RefSeq" id="WP_115993345.1">
    <property type="nucleotide sequence ID" value="NZ_QRDY01000007.1"/>
</dbReference>
<dbReference type="Gene3D" id="3.40.50.720">
    <property type="entry name" value="NAD(P)-binding Rossmann-like Domain"/>
    <property type="match status" value="1"/>
</dbReference>
<dbReference type="InterPro" id="IPR020904">
    <property type="entry name" value="Sc_DH/Rdtase_CS"/>
</dbReference>
<dbReference type="Pfam" id="PF13561">
    <property type="entry name" value="adh_short_C2"/>
    <property type="match status" value="1"/>
</dbReference>
<dbReference type="NCBIfam" id="NF005559">
    <property type="entry name" value="PRK07231.1"/>
    <property type="match status" value="1"/>
</dbReference>
<dbReference type="InterPro" id="IPR002347">
    <property type="entry name" value="SDR_fam"/>
</dbReference>
<comment type="caution">
    <text evidence="4">The sequence shown here is derived from an EMBL/GenBank/DDBJ whole genome shotgun (WGS) entry which is preliminary data.</text>
</comment>
<dbReference type="EMBL" id="QRDY01000007">
    <property type="protein sequence ID" value="RED59297.1"/>
    <property type="molecule type" value="Genomic_DNA"/>
</dbReference>
<dbReference type="Proteomes" id="UP000256869">
    <property type="component" value="Unassembled WGS sequence"/>
</dbReference>
<accession>A0A3D9IC97</accession>
<organism evidence="4 5">
    <name type="scientific">Cohnella lupini</name>
    <dbReference type="NCBI Taxonomy" id="1294267"/>
    <lineage>
        <taxon>Bacteria</taxon>
        <taxon>Bacillati</taxon>
        <taxon>Bacillota</taxon>
        <taxon>Bacilli</taxon>
        <taxon>Bacillales</taxon>
        <taxon>Paenibacillaceae</taxon>
        <taxon>Cohnella</taxon>
    </lineage>
</organism>
<evidence type="ECO:0000256" key="1">
    <source>
        <dbReference type="ARBA" id="ARBA00006484"/>
    </source>
</evidence>
<dbReference type="InterPro" id="IPR036291">
    <property type="entry name" value="NAD(P)-bd_dom_sf"/>
</dbReference>
<comment type="similarity">
    <text evidence="1">Belongs to the short-chain dehydrogenases/reductases (SDR) family.</text>
</comment>
<dbReference type="PRINTS" id="PR00081">
    <property type="entry name" value="GDHRDH"/>
</dbReference>
<dbReference type="InterPro" id="IPR057326">
    <property type="entry name" value="KR_dom"/>
</dbReference>
<keyword evidence="2" id="KW-0560">Oxidoreductase</keyword>
<dbReference type="GO" id="GO:0016491">
    <property type="term" value="F:oxidoreductase activity"/>
    <property type="evidence" value="ECO:0007669"/>
    <property type="project" value="UniProtKB-KW"/>
</dbReference>
<protein>
    <submittedName>
        <fullName evidence="4">NAD(P)-dependent dehydrogenase (Short-subunit alcohol dehydrogenase family)</fullName>
    </submittedName>
</protein>
<proteinExistence type="inferred from homology"/>
<name>A0A3D9IC97_9BACL</name>
<evidence type="ECO:0000313" key="4">
    <source>
        <dbReference type="EMBL" id="RED59297.1"/>
    </source>
</evidence>
<feature type="domain" description="Ketoreductase" evidence="3">
    <location>
        <begin position="7"/>
        <end position="191"/>
    </location>
</feature>
<dbReference type="AlphaFoldDB" id="A0A3D9IC97"/>
<gene>
    <name evidence="4" type="ORF">DFP95_107136</name>
</gene>